<feature type="transmembrane region" description="Helical" evidence="6">
    <location>
        <begin position="220"/>
        <end position="237"/>
    </location>
</feature>
<dbReference type="EMBL" id="PZQS01000004">
    <property type="protein sequence ID" value="PVD31519.1"/>
    <property type="molecule type" value="Genomic_DNA"/>
</dbReference>
<name>A0A2T7PDN4_POMCA</name>
<accession>A0A2T7PDN4</accession>
<feature type="transmembrane region" description="Helical" evidence="6">
    <location>
        <begin position="190"/>
        <end position="208"/>
    </location>
</feature>
<keyword evidence="4 6" id="KW-1133">Transmembrane helix</keyword>
<sequence>MSYGDFRTCLEDWEDLEKEFTHLEEDHKQYVKALEQMNVAQKKCLAGIAHQRYRLRRITESLKKCSKSLTPEQQAQAEELQQKMKDRKDAFHEMEECLPHKNGVYLSIILGQVSVSLLDKADKYRYKQEYEKFKLTVTYVIMCQALFLTFFSGYRAFDAILNFLLVWYYCTLTIRESILTVNGSRIKGWWLTHHFISTVCAGISLIWPDGETYQKFRMQFVLFTLYLSIVYVLQYYYQSGCLYRLRCLGQSHTMDITVEGFMSWMWKGLAFLLPFLFFGYFFQLYNAYTLLRLSISSGYREWQVLALAIIHILLFMGNFLTTLKVIRQKVKADRKMKLLEKKYKFNNHVHIKNL</sequence>
<evidence type="ECO:0000256" key="1">
    <source>
        <dbReference type="ARBA" id="ARBA00004141"/>
    </source>
</evidence>
<keyword evidence="8" id="KW-1185">Reference proteome</keyword>
<evidence type="ECO:0000256" key="2">
    <source>
        <dbReference type="ARBA" id="ARBA00009700"/>
    </source>
</evidence>
<evidence type="ECO:0008006" key="9">
    <source>
        <dbReference type="Google" id="ProtNLM"/>
    </source>
</evidence>
<dbReference type="Pfam" id="PF07851">
    <property type="entry name" value="TMEM120A-B"/>
    <property type="match status" value="1"/>
</dbReference>
<evidence type="ECO:0000256" key="6">
    <source>
        <dbReference type="SAM" id="Phobius"/>
    </source>
</evidence>
<feature type="transmembrane region" description="Helical" evidence="6">
    <location>
        <begin position="302"/>
        <end position="326"/>
    </location>
</feature>
<evidence type="ECO:0000256" key="4">
    <source>
        <dbReference type="ARBA" id="ARBA00022989"/>
    </source>
</evidence>
<keyword evidence="3 6" id="KW-0812">Transmembrane</keyword>
<comment type="subcellular location">
    <subcellularLocation>
        <location evidence="1">Membrane</location>
        <topology evidence="1">Multi-pass membrane protein</topology>
    </subcellularLocation>
</comment>
<comment type="caution">
    <text evidence="7">The sequence shown here is derived from an EMBL/GenBank/DDBJ whole genome shotgun (WGS) entry which is preliminary data.</text>
</comment>
<evidence type="ECO:0000313" key="8">
    <source>
        <dbReference type="Proteomes" id="UP000245119"/>
    </source>
</evidence>
<dbReference type="InterPro" id="IPR012926">
    <property type="entry name" value="TMEM120A/B"/>
</dbReference>
<organism evidence="7 8">
    <name type="scientific">Pomacea canaliculata</name>
    <name type="common">Golden apple snail</name>
    <dbReference type="NCBI Taxonomy" id="400727"/>
    <lineage>
        <taxon>Eukaryota</taxon>
        <taxon>Metazoa</taxon>
        <taxon>Spiralia</taxon>
        <taxon>Lophotrochozoa</taxon>
        <taxon>Mollusca</taxon>
        <taxon>Gastropoda</taxon>
        <taxon>Caenogastropoda</taxon>
        <taxon>Architaenioglossa</taxon>
        <taxon>Ampullarioidea</taxon>
        <taxon>Ampullariidae</taxon>
        <taxon>Pomacea</taxon>
    </lineage>
</organism>
<reference evidence="7 8" key="1">
    <citation type="submission" date="2018-04" db="EMBL/GenBank/DDBJ databases">
        <title>The genome of golden apple snail Pomacea canaliculata provides insight into stress tolerance and invasive adaptation.</title>
        <authorList>
            <person name="Liu C."/>
            <person name="Liu B."/>
            <person name="Ren Y."/>
            <person name="Zhang Y."/>
            <person name="Wang H."/>
            <person name="Li S."/>
            <person name="Jiang F."/>
            <person name="Yin L."/>
            <person name="Zhang G."/>
            <person name="Qian W."/>
            <person name="Fan W."/>
        </authorList>
    </citation>
    <scope>NUCLEOTIDE SEQUENCE [LARGE SCALE GENOMIC DNA]</scope>
    <source>
        <strain evidence="7">SZHN2017</strain>
        <tissue evidence="7">Muscle</tissue>
    </source>
</reference>
<feature type="transmembrane region" description="Helical" evidence="6">
    <location>
        <begin position="160"/>
        <end position="178"/>
    </location>
</feature>
<dbReference type="OrthoDB" id="2015098at2759"/>
<dbReference type="GO" id="GO:0016020">
    <property type="term" value="C:membrane"/>
    <property type="evidence" value="ECO:0007669"/>
    <property type="project" value="UniProtKB-SubCell"/>
</dbReference>
<evidence type="ECO:0000256" key="5">
    <source>
        <dbReference type="ARBA" id="ARBA00023136"/>
    </source>
</evidence>
<dbReference type="AlphaFoldDB" id="A0A2T7PDN4"/>
<dbReference type="PANTHER" id="PTHR21433">
    <property type="entry name" value="TRANSMEMBRANE PROTEIN INDUCED BY TUMOR NECROSIS FACTOR ALPHA"/>
    <property type="match status" value="1"/>
</dbReference>
<feature type="transmembrane region" description="Helical" evidence="6">
    <location>
        <begin position="264"/>
        <end position="282"/>
    </location>
</feature>
<feature type="transmembrane region" description="Helical" evidence="6">
    <location>
        <begin position="133"/>
        <end position="154"/>
    </location>
</feature>
<proteinExistence type="inferred from homology"/>
<dbReference type="STRING" id="400727.A0A2T7PDN4"/>
<dbReference type="Proteomes" id="UP000245119">
    <property type="component" value="Linkage Group LG4"/>
</dbReference>
<evidence type="ECO:0000313" key="7">
    <source>
        <dbReference type="EMBL" id="PVD31519.1"/>
    </source>
</evidence>
<gene>
    <name evidence="7" type="ORF">C0Q70_06932</name>
</gene>
<comment type="similarity">
    <text evidence="2">Belongs to the TMEM120 family.</text>
</comment>
<evidence type="ECO:0000256" key="3">
    <source>
        <dbReference type="ARBA" id="ARBA00022692"/>
    </source>
</evidence>
<keyword evidence="5 6" id="KW-0472">Membrane</keyword>
<dbReference type="OMA" id="WPNTGPW"/>
<protein>
    <recommendedName>
        <fullName evidence="9">Transmembrane protein 120A</fullName>
    </recommendedName>
</protein>
<dbReference type="PANTHER" id="PTHR21433:SF0">
    <property type="entry name" value="TRANSMEMBRANE PROTEIN 120 HOMOLOG"/>
    <property type="match status" value="1"/>
</dbReference>